<dbReference type="OrthoDB" id="281208at2"/>
<protein>
    <recommendedName>
        <fullName evidence="1">Methyltransferase domain-containing protein</fullName>
    </recommendedName>
</protein>
<gene>
    <name evidence="2" type="ORF">CBY09_01095</name>
</gene>
<dbReference type="EMBL" id="NOIG01000001">
    <property type="protein sequence ID" value="OYD52118.1"/>
    <property type="molecule type" value="Genomic_DNA"/>
</dbReference>
<dbReference type="Gene3D" id="3.40.50.150">
    <property type="entry name" value="Vaccinia Virus protein VP39"/>
    <property type="match status" value="1"/>
</dbReference>
<dbReference type="SUPFAM" id="SSF53335">
    <property type="entry name" value="S-adenosyl-L-methionine-dependent methyltransferases"/>
    <property type="match status" value="1"/>
</dbReference>
<comment type="caution">
    <text evidence="2">The sequence shown here is derived from an EMBL/GenBank/DDBJ whole genome shotgun (WGS) entry which is preliminary data.</text>
</comment>
<accession>A0A235ESU1</accession>
<dbReference type="InterPro" id="IPR029063">
    <property type="entry name" value="SAM-dependent_MTases_sf"/>
</dbReference>
<dbReference type="PANTHER" id="PTHR43667">
    <property type="entry name" value="CYCLOPROPANE-FATTY-ACYL-PHOSPHOLIPID SYNTHASE"/>
    <property type="match status" value="1"/>
</dbReference>
<dbReference type="CDD" id="cd02440">
    <property type="entry name" value="AdoMet_MTases"/>
    <property type="match status" value="1"/>
</dbReference>
<dbReference type="Pfam" id="PF13649">
    <property type="entry name" value="Methyltransf_25"/>
    <property type="match status" value="1"/>
</dbReference>
<name>A0A235ESU1_9BURK</name>
<dbReference type="InterPro" id="IPR041698">
    <property type="entry name" value="Methyltransf_25"/>
</dbReference>
<reference evidence="2 3" key="1">
    <citation type="submission" date="2017-07" db="EMBL/GenBank/DDBJ databases">
        <title>Acidovorax KNDSW TSA 6 genome sequence and assembly.</title>
        <authorList>
            <person name="Mayilraj S."/>
        </authorList>
    </citation>
    <scope>NUCLEOTIDE SEQUENCE [LARGE SCALE GENOMIC DNA]</scope>
    <source>
        <strain evidence="2 3">KNDSW-TSA6</strain>
    </source>
</reference>
<dbReference type="PANTHER" id="PTHR43667:SF2">
    <property type="entry name" value="FATTY ACID C-METHYL TRANSFERASE"/>
    <property type="match status" value="1"/>
</dbReference>
<feature type="domain" description="Methyltransferase" evidence="1">
    <location>
        <begin position="129"/>
        <end position="209"/>
    </location>
</feature>
<dbReference type="Proteomes" id="UP000215441">
    <property type="component" value="Unassembled WGS sequence"/>
</dbReference>
<evidence type="ECO:0000313" key="3">
    <source>
        <dbReference type="Proteomes" id="UP000215441"/>
    </source>
</evidence>
<organism evidence="2 3">
    <name type="scientific">Acidovorax kalamii</name>
    <dbReference type="NCBI Taxonomy" id="2004485"/>
    <lineage>
        <taxon>Bacteria</taxon>
        <taxon>Pseudomonadati</taxon>
        <taxon>Pseudomonadota</taxon>
        <taxon>Betaproteobacteria</taxon>
        <taxon>Burkholderiales</taxon>
        <taxon>Comamonadaceae</taxon>
        <taxon>Acidovorax</taxon>
    </lineage>
</organism>
<evidence type="ECO:0000313" key="2">
    <source>
        <dbReference type="EMBL" id="OYD52118.1"/>
    </source>
</evidence>
<dbReference type="RefSeq" id="WP_094285524.1">
    <property type="nucleotide sequence ID" value="NZ_NOIG01000001.1"/>
</dbReference>
<sequence>MSSSPQIAYIRRPLSALKQVARHVMVAVASWLHRLGVFFLVSARRLVRLTERHTIDTTSDRFVMELPELHRKIRRELAMQRRDYDSYSYFHGYPYQALAILDVFGERGTEERFDAYGLADLVRPEDRLLDIGCNCGFMALYAAFRTGCRADGIDINPYMIRIGQHCTEFLQLQDRVKLVAQPFQDYRPAQVYTVVLSFATHWTDDRNYRVRLQDHLLRIHGMMANGGLLVFESHSADVGNAEFYAALEEMRAHFSWEGRRLMAKGTRELYLMRRLAA</sequence>
<keyword evidence="3" id="KW-1185">Reference proteome</keyword>
<proteinExistence type="predicted"/>
<dbReference type="InterPro" id="IPR050723">
    <property type="entry name" value="CFA/CMAS"/>
</dbReference>
<dbReference type="AlphaFoldDB" id="A0A235ESU1"/>
<evidence type="ECO:0000259" key="1">
    <source>
        <dbReference type="Pfam" id="PF13649"/>
    </source>
</evidence>